<accession>A0AAU9X0I2</accession>
<dbReference type="Proteomes" id="UP001159428">
    <property type="component" value="Unassembled WGS sequence"/>
</dbReference>
<dbReference type="EMBL" id="CALNXJ010000025">
    <property type="protein sequence ID" value="CAH3131091.1"/>
    <property type="molecule type" value="Genomic_DNA"/>
</dbReference>
<comment type="caution">
    <text evidence="3">The sequence shown here is derived from an EMBL/GenBank/DDBJ whole genome shotgun (WGS) entry which is preliminary data.</text>
</comment>
<organism evidence="3 4">
    <name type="scientific">Pocillopora meandrina</name>
    <dbReference type="NCBI Taxonomy" id="46732"/>
    <lineage>
        <taxon>Eukaryota</taxon>
        <taxon>Metazoa</taxon>
        <taxon>Cnidaria</taxon>
        <taxon>Anthozoa</taxon>
        <taxon>Hexacorallia</taxon>
        <taxon>Scleractinia</taxon>
        <taxon>Astrocoeniina</taxon>
        <taxon>Pocilloporidae</taxon>
        <taxon>Pocillopora</taxon>
    </lineage>
</organism>
<keyword evidence="4" id="KW-1185">Reference proteome</keyword>
<protein>
    <submittedName>
        <fullName evidence="3">Uncharacterized protein</fullName>
    </submittedName>
</protein>
<keyword evidence="1" id="KW-0812">Transmembrane</keyword>
<reference evidence="3 4" key="1">
    <citation type="submission" date="2022-05" db="EMBL/GenBank/DDBJ databases">
        <authorList>
            <consortium name="Genoscope - CEA"/>
            <person name="William W."/>
        </authorList>
    </citation>
    <scope>NUCLEOTIDE SEQUENCE [LARGE SCALE GENOMIC DNA]</scope>
</reference>
<keyword evidence="1" id="KW-0472">Membrane</keyword>
<evidence type="ECO:0000313" key="4">
    <source>
        <dbReference type="Proteomes" id="UP001159428"/>
    </source>
</evidence>
<gene>
    <name evidence="3" type="ORF">PMEA_00014134</name>
</gene>
<name>A0AAU9X0I2_9CNID</name>
<dbReference type="AlphaFoldDB" id="A0AAU9X0I2"/>
<proteinExistence type="predicted"/>
<keyword evidence="2" id="KW-0732">Signal</keyword>
<keyword evidence="1" id="KW-1133">Transmembrane helix</keyword>
<feature type="transmembrane region" description="Helical" evidence="1">
    <location>
        <begin position="346"/>
        <end position="367"/>
    </location>
</feature>
<evidence type="ECO:0000313" key="3">
    <source>
        <dbReference type="EMBL" id="CAH3131091.1"/>
    </source>
</evidence>
<evidence type="ECO:0000256" key="2">
    <source>
        <dbReference type="SAM" id="SignalP"/>
    </source>
</evidence>
<feature type="signal peptide" evidence="2">
    <location>
        <begin position="1"/>
        <end position="22"/>
    </location>
</feature>
<evidence type="ECO:0000256" key="1">
    <source>
        <dbReference type="SAM" id="Phobius"/>
    </source>
</evidence>
<feature type="chain" id="PRO_5043560992" evidence="2">
    <location>
        <begin position="23"/>
        <end position="420"/>
    </location>
</feature>
<sequence>MRIVILIVAFAILLQLTAVTQALKQEDNFQAIEWQKLPFEDFNEETFVVGTWNDKEYVIKIRVLSLDLDMKLVFPGKRGSRDLNGPPFGNDPPNLGKILKCKELPEYPGNMTCSEYQEYKRKEPGLITRVGTMIKNTWSFTVTTVVETWNMCSNGVGTTAKNIWNALKWMMDLVGKAWKGMLEWFGRIRKGLTDYVGEIWNGMKRWAERIFLTMMWADEYVYHGGLRVAEWYWHYTEWLTGLTWNGTEWIWDQIQWLNGVSKENASWLAEKAWIGSKQWAEWAWGEAKRLADWSWKTIKRNCKPLEPALEYVLETGEVLIKFYNKYVHGHLLKIKSHIIISTWREAGHTISVVLLMNFVVLAVYKLISWPVKLIRRRRQAYKEWKEAEEASWRLPPRRQSRQNNRVWENPKKKKLYRIKN</sequence>